<proteinExistence type="inferred from homology"/>
<name>A0ABU1MZM1_9CAUL</name>
<dbReference type="Pfam" id="PF22022">
    <property type="entry name" value="Phage_int_M"/>
    <property type="match status" value="1"/>
</dbReference>
<accession>A0ABU1MZM1</accession>
<dbReference type="RefSeq" id="WP_310031432.1">
    <property type="nucleotide sequence ID" value="NZ_JAVDRL010000006.1"/>
</dbReference>
<evidence type="ECO:0000313" key="7">
    <source>
        <dbReference type="Proteomes" id="UP001262754"/>
    </source>
</evidence>
<protein>
    <submittedName>
        <fullName evidence="6">Integrase</fullName>
    </submittedName>
</protein>
<dbReference type="EMBL" id="JAVDRL010000006">
    <property type="protein sequence ID" value="MDR6531487.1"/>
    <property type="molecule type" value="Genomic_DNA"/>
</dbReference>
<evidence type="ECO:0000259" key="5">
    <source>
        <dbReference type="Pfam" id="PF22022"/>
    </source>
</evidence>
<organism evidence="6 7">
    <name type="scientific">Caulobacter rhizosphaerae</name>
    <dbReference type="NCBI Taxonomy" id="2010972"/>
    <lineage>
        <taxon>Bacteria</taxon>
        <taxon>Pseudomonadati</taxon>
        <taxon>Pseudomonadota</taxon>
        <taxon>Alphaproteobacteria</taxon>
        <taxon>Caulobacterales</taxon>
        <taxon>Caulobacteraceae</taxon>
        <taxon>Caulobacter</taxon>
    </lineage>
</organism>
<dbReference type="InterPro" id="IPR010998">
    <property type="entry name" value="Integrase_recombinase_N"/>
</dbReference>
<sequence length="166" mass="18248">MTKYAAPIRERPVNELTTQDILGVLQPLWTRTPEAAERLRGRMENVLDAAKAKGLRTGENPARWRGHLNQLLPKRQRLARGHHAALAYDLIPDFMANLRTRSAVAARALEFAILTASRSGEVLGATWNEIDLDKKVLGHTGDAHEGRKGTPRAAIGSRNGDCRSAA</sequence>
<feature type="domain" description="Phage integrase central" evidence="5">
    <location>
        <begin position="2"/>
        <end position="67"/>
    </location>
</feature>
<comment type="similarity">
    <text evidence="1">Belongs to the 'phage' integrase family.</text>
</comment>
<feature type="compositionally biased region" description="Basic and acidic residues" evidence="4">
    <location>
        <begin position="139"/>
        <end position="148"/>
    </location>
</feature>
<comment type="caution">
    <text evidence="6">The sequence shown here is derived from an EMBL/GenBank/DDBJ whole genome shotgun (WGS) entry which is preliminary data.</text>
</comment>
<gene>
    <name evidence="6" type="ORF">J2800_002234</name>
</gene>
<dbReference type="InterPro" id="IPR053876">
    <property type="entry name" value="Phage_int_M"/>
</dbReference>
<dbReference type="InterPro" id="IPR011010">
    <property type="entry name" value="DNA_brk_join_enz"/>
</dbReference>
<reference evidence="6 7" key="1">
    <citation type="submission" date="2023-07" db="EMBL/GenBank/DDBJ databases">
        <title>Sorghum-associated microbial communities from plants grown in Nebraska, USA.</title>
        <authorList>
            <person name="Schachtman D."/>
        </authorList>
    </citation>
    <scope>NUCLEOTIDE SEQUENCE [LARGE SCALE GENOMIC DNA]</scope>
    <source>
        <strain evidence="6 7">DS2154</strain>
    </source>
</reference>
<dbReference type="SUPFAM" id="SSF56349">
    <property type="entry name" value="DNA breaking-rejoining enzymes"/>
    <property type="match status" value="1"/>
</dbReference>
<dbReference type="PANTHER" id="PTHR30629">
    <property type="entry name" value="PROPHAGE INTEGRASE"/>
    <property type="match status" value="1"/>
</dbReference>
<evidence type="ECO:0000256" key="3">
    <source>
        <dbReference type="ARBA" id="ARBA00023125"/>
    </source>
</evidence>
<dbReference type="Proteomes" id="UP001262754">
    <property type="component" value="Unassembled WGS sequence"/>
</dbReference>
<evidence type="ECO:0000256" key="1">
    <source>
        <dbReference type="ARBA" id="ARBA00008857"/>
    </source>
</evidence>
<dbReference type="PANTHER" id="PTHR30629:SF2">
    <property type="entry name" value="PROPHAGE INTEGRASE INTS-RELATED"/>
    <property type="match status" value="1"/>
</dbReference>
<evidence type="ECO:0000256" key="2">
    <source>
        <dbReference type="ARBA" id="ARBA00022908"/>
    </source>
</evidence>
<evidence type="ECO:0000256" key="4">
    <source>
        <dbReference type="SAM" id="MobiDB-lite"/>
    </source>
</evidence>
<keyword evidence="7" id="KW-1185">Reference proteome</keyword>
<keyword evidence="3" id="KW-0238">DNA-binding</keyword>
<dbReference type="Gene3D" id="1.10.150.130">
    <property type="match status" value="1"/>
</dbReference>
<evidence type="ECO:0000313" key="6">
    <source>
        <dbReference type="EMBL" id="MDR6531487.1"/>
    </source>
</evidence>
<feature type="region of interest" description="Disordered" evidence="4">
    <location>
        <begin position="139"/>
        <end position="166"/>
    </location>
</feature>
<dbReference type="InterPro" id="IPR050808">
    <property type="entry name" value="Phage_Integrase"/>
</dbReference>
<keyword evidence="2" id="KW-0229">DNA integration</keyword>